<dbReference type="Proteomes" id="UP000653305">
    <property type="component" value="Unassembled WGS sequence"/>
</dbReference>
<keyword evidence="2" id="KW-1185">Reference proteome</keyword>
<organism evidence="1 2">
    <name type="scientific">Phtheirospermum japonicum</name>
    <dbReference type="NCBI Taxonomy" id="374723"/>
    <lineage>
        <taxon>Eukaryota</taxon>
        <taxon>Viridiplantae</taxon>
        <taxon>Streptophyta</taxon>
        <taxon>Embryophyta</taxon>
        <taxon>Tracheophyta</taxon>
        <taxon>Spermatophyta</taxon>
        <taxon>Magnoliopsida</taxon>
        <taxon>eudicotyledons</taxon>
        <taxon>Gunneridae</taxon>
        <taxon>Pentapetalae</taxon>
        <taxon>asterids</taxon>
        <taxon>lamiids</taxon>
        <taxon>Lamiales</taxon>
        <taxon>Orobanchaceae</taxon>
        <taxon>Orobanchaceae incertae sedis</taxon>
        <taxon>Phtheirospermum</taxon>
    </lineage>
</organism>
<reference evidence="1" key="1">
    <citation type="submission" date="2020-07" db="EMBL/GenBank/DDBJ databases">
        <title>Ethylene signaling mediates host invasion by parasitic plants.</title>
        <authorList>
            <person name="Yoshida S."/>
        </authorList>
    </citation>
    <scope>NUCLEOTIDE SEQUENCE</scope>
    <source>
        <strain evidence="1">Okayama</strain>
    </source>
</reference>
<proteinExistence type="predicted"/>
<comment type="caution">
    <text evidence="1">The sequence shown here is derived from an EMBL/GenBank/DDBJ whole genome shotgun (WGS) entry which is preliminary data.</text>
</comment>
<evidence type="ECO:0000313" key="1">
    <source>
        <dbReference type="EMBL" id="GFP84079.1"/>
    </source>
</evidence>
<dbReference type="OrthoDB" id="1902316at2759"/>
<gene>
    <name evidence="1" type="ORF">PHJA_000551500</name>
</gene>
<dbReference type="EMBL" id="BMAC01000077">
    <property type="protein sequence ID" value="GFP84079.1"/>
    <property type="molecule type" value="Genomic_DNA"/>
</dbReference>
<dbReference type="AlphaFoldDB" id="A0A830BFM5"/>
<accession>A0A830BFM5</accession>
<protein>
    <submittedName>
        <fullName evidence="1">Uncharacterized protein</fullName>
    </submittedName>
</protein>
<sequence length="214" mass="23911">MSLQMNDSLPSPCAAENPVLHPIITSQHYIPPFRPHRMDPLCSLTIPARQSRPTPSACHEIPQSINAEKKGRVIGRKALDDISNSTKLPPNVISIEKDPVVVAKAKLPKTTEKGKVGGRKELTDVTNSIKQPAAKQALVLRAGSWVPLLKRFFCTTIRSALKLGRRVSMYRLAGRFLYPRRSALSPNATDKSVFTLEDRRRTHAKTFFNLIFHI</sequence>
<evidence type="ECO:0000313" key="2">
    <source>
        <dbReference type="Proteomes" id="UP000653305"/>
    </source>
</evidence>
<name>A0A830BFM5_9LAMI</name>